<reference evidence="2 3" key="1">
    <citation type="submission" date="2023-11" db="EMBL/GenBank/DDBJ databases">
        <title>Genome sequence of Microbacterium rhizosphaerae KACC 19337.</title>
        <authorList>
            <person name="Choi H."/>
            <person name="Kim S."/>
            <person name="Kim Y."/>
            <person name="Kwon S.-W."/>
            <person name="Heo J."/>
        </authorList>
    </citation>
    <scope>NUCLEOTIDE SEQUENCE [LARGE SCALE GENOMIC DNA]</scope>
    <source>
        <strain evidence="2 3">KACC 19337</strain>
    </source>
</reference>
<evidence type="ECO:0008006" key="4">
    <source>
        <dbReference type="Google" id="ProtNLM"/>
    </source>
</evidence>
<dbReference type="SUPFAM" id="SSF54534">
    <property type="entry name" value="FKBP-like"/>
    <property type="match status" value="1"/>
</dbReference>
<feature type="chain" id="PRO_5046252226" description="Peptidylprolyl isomerase" evidence="1">
    <location>
        <begin position="28"/>
        <end position="313"/>
    </location>
</feature>
<name>A0ABZ0SHH8_9MICO</name>
<protein>
    <recommendedName>
        <fullName evidence="4">Peptidylprolyl isomerase</fullName>
    </recommendedName>
</protein>
<evidence type="ECO:0000313" key="3">
    <source>
        <dbReference type="Proteomes" id="UP001323798"/>
    </source>
</evidence>
<gene>
    <name evidence="2" type="ORF">SM116_09940</name>
</gene>
<dbReference type="PROSITE" id="PS51257">
    <property type="entry name" value="PROKAR_LIPOPROTEIN"/>
    <property type="match status" value="1"/>
</dbReference>
<proteinExistence type="predicted"/>
<keyword evidence="3" id="KW-1185">Reference proteome</keyword>
<dbReference type="EMBL" id="CP139368">
    <property type="protein sequence ID" value="WPR88105.1"/>
    <property type="molecule type" value="Genomic_DNA"/>
</dbReference>
<dbReference type="InterPro" id="IPR046357">
    <property type="entry name" value="PPIase_dom_sf"/>
</dbReference>
<evidence type="ECO:0000313" key="2">
    <source>
        <dbReference type="EMBL" id="WPR88105.1"/>
    </source>
</evidence>
<evidence type="ECO:0000256" key="1">
    <source>
        <dbReference type="SAM" id="SignalP"/>
    </source>
</evidence>
<keyword evidence="1" id="KW-0732">Signal</keyword>
<feature type="signal peptide" evidence="1">
    <location>
        <begin position="1"/>
        <end position="27"/>
    </location>
</feature>
<dbReference type="Proteomes" id="UP001323798">
    <property type="component" value="Chromosome"/>
</dbReference>
<sequence>MRTLPAVLAVIGLSALALTGCASGTTAASCPTPSSVGDAAGLIDVSGAVGSQPTVHIGTPFHTPDTSFKTIETGKGTPITADDQLVVLGITVVSGADGKVLGTTTYGDLSQVQPLSFWTKILPGIRDAVQCATPGTRVAVALPPKGVSADAGLALGPKDSSVAVIDVEKVYLTKADGADQYNAGFGLPVVVRTDSGRPGVIVPDGSAPSELVVQTLKKGAGAAVTGKDPVRIHSLEVTWDDKQVVNTTWGGEPESVDLSSVSPDLAKALKGATVGSELLVVVPAGKDGASGGDQKQAHIYVIDILGLDAAAAG</sequence>
<dbReference type="RefSeq" id="WP_320940827.1">
    <property type="nucleotide sequence ID" value="NZ_BAABEU010000010.1"/>
</dbReference>
<dbReference type="Gene3D" id="3.10.50.40">
    <property type="match status" value="1"/>
</dbReference>
<organism evidence="2 3">
    <name type="scientific">Microbacterium rhizosphaerae</name>
    <dbReference type="NCBI Taxonomy" id="1678237"/>
    <lineage>
        <taxon>Bacteria</taxon>
        <taxon>Bacillati</taxon>
        <taxon>Actinomycetota</taxon>
        <taxon>Actinomycetes</taxon>
        <taxon>Micrococcales</taxon>
        <taxon>Microbacteriaceae</taxon>
        <taxon>Microbacterium</taxon>
    </lineage>
</organism>
<accession>A0ABZ0SHH8</accession>